<keyword evidence="2" id="KW-1185">Reference proteome</keyword>
<reference evidence="2" key="1">
    <citation type="journal article" date="2019" name="Int. J. Syst. Evol. Microbiol.">
        <title>The Global Catalogue of Microorganisms (GCM) 10K type strain sequencing project: providing services to taxonomists for standard genome sequencing and annotation.</title>
        <authorList>
            <consortium name="The Broad Institute Genomics Platform"/>
            <consortium name="The Broad Institute Genome Sequencing Center for Infectious Disease"/>
            <person name="Wu L."/>
            <person name="Ma J."/>
        </authorList>
    </citation>
    <scope>NUCLEOTIDE SEQUENCE [LARGE SCALE GENOMIC DNA]</scope>
    <source>
        <strain evidence="2">ZS-22-S1</strain>
    </source>
</reference>
<dbReference type="RefSeq" id="WP_378058071.1">
    <property type="nucleotide sequence ID" value="NZ_JBHSIS010000009.1"/>
</dbReference>
<evidence type="ECO:0000313" key="2">
    <source>
        <dbReference type="Proteomes" id="UP001595859"/>
    </source>
</evidence>
<dbReference type="Proteomes" id="UP001595859">
    <property type="component" value="Unassembled WGS sequence"/>
</dbReference>
<proteinExistence type="predicted"/>
<accession>A0ABV9S593</accession>
<name>A0ABV9S593_9PSEU</name>
<comment type="caution">
    <text evidence="1">The sequence shown here is derived from an EMBL/GenBank/DDBJ whole genome shotgun (WGS) entry which is preliminary data.</text>
</comment>
<evidence type="ECO:0000313" key="1">
    <source>
        <dbReference type="EMBL" id="MFC4856109.1"/>
    </source>
</evidence>
<protein>
    <submittedName>
        <fullName evidence="1">Uncharacterized protein</fullName>
    </submittedName>
</protein>
<gene>
    <name evidence="1" type="ORF">ACFPCV_21615</name>
</gene>
<sequence length="49" mass="5127">MLAHGLPIRDAVVRTTELAADGVRDGLVSVGRGVHPVDLLGLGRWVIPA</sequence>
<dbReference type="EMBL" id="JBHSIS010000009">
    <property type="protein sequence ID" value="MFC4856109.1"/>
    <property type="molecule type" value="Genomic_DNA"/>
</dbReference>
<organism evidence="1 2">
    <name type="scientific">Actinophytocola glycyrrhizae</name>
    <dbReference type="NCBI Taxonomy" id="2044873"/>
    <lineage>
        <taxon>Bacteria</taxon>
        <taxon>Bacillati</taxon>
        <taxon>Actinomycetota</taxon>
        <taxon>Actinomycetes</taxon>
        <taxon>Pseudonocardiales</taxon>
        <taxon>Pseudonocardiaceae</taxon>
    </lineage>
</organism>